<dbReference type="Proteomes" id="UP000656042">
    <property type="component" value="Unassembled WGS sequence"/>
</dbReference>
<evidence type="ECO:0000256" key="2">
    <source>
        <dbReference type="SAM" id="Phobius"/>
    </source>
</evidence>
<evidence type="ECO:0000256" key="1">
    <source>
        <dbReference type="SAM" id="MobiDB-lite"/>
    </source>
</evidence>
<evidence type="ECO:0000313" key="4">
    <source>
        <dbReference type="Proteomes" id="UP000656042"/>
    </source>
</evidence>
<keyword evidence="2" id="KW-0812">Transmembrane</keyword>
<evidence type="ECO:0000313" key="3">
    <source>
        <dbReference type="EMBL" id="GGK73581.1"/>
    </source>
</evidence>
<feature type="transmembrane region" description="Helical" evidence="2">
    <location>
        <begin position="90"/>
        <end position="112"/>
    </location>
</feature>
<dbReference type="AlphaFoldDB" id="A0A8J3BVP0"/>
<keyword evidence="2" id="KW-0472">Membrane</keyword>
<feature type="region of interest" description="Disordered" evidence="1">
    <location>
        <begin position="208"/>
        <end position="228"/>
    </location>
</feature>
<reference evidence="3" key="2">
    <citation type="submission" date="2020-09" db="EMBL/GenBank/DDBJ databases">
        <authorList>
            <person name="Sun Q."/>
            <person name="Zhou Y."/>
        </authorList>
    </citation>
    <scope>NUCLEOTIDE SEQUENCE</scope>
    <source>
        <strain evidence="3">CGMCC 4.7299</strain>
    </source>
</reference>
<protein>
    <submittedName>
        <fullName evidence="3">Membrane protein</fullName>
    </submittedName>
</protein>
<proteinExistence type="predicted"/>
<keyword evidence="4" id="KW-1185">Reference proteome</keyword>
<gene>
    <name evidence="3" type="ORF">GCM10012284_04330</name>
</gene>
<reference evidence="3" key="1">
    <citation type="journal article" date="2014" name="Int. J. Syst. Evol. Microbiol.">
        <title>Complete genome sequence of Corynebacterium casei LMG S-19264T (=DSM 44701T), isolated from a smear-ripened cheese.</title>
        <authorList>
            <consortium name="US DOE Joint Genome Institute (JGI-PGF)"/>
            <person name="Walter F."/>
            <person name="Albersmeier A."/>
            <person name="Kalinowski J."/>
            <person name="Ruckert C."/>
        </authorList>
    </citation>
    <scope>NUCLEOTIDE SEQUENCE</scope>
    <source>
        <strain evidence="3">CGMCC 4.7299</strain>
    </source>
</reference>
<feature type="transmembrane region" description="Helical" evidence="2">
    <location>
        <begin position="50"/>
        <end position="70"/>
    </location>
</feature>
<sequence>MTTKAKNRDGLILAGLLTLSLVPAVAGSLRLTEFSGGPAVLSDHDRLASEAVVVAVHIVSAVVFSVAGAFQFAPGLRRRHRARHRRAGRVVAPAGVITALSGMWLAFTPAAITGGALAAIRLVVGAAMTVFLVLGVVAIRRRDFVHHRAWMIRGYALGVGAGTQLFTHVAWLLAVGPVTPSTRTLTMAAAWAINVATAEWIIRRAPGGAGRQHAMPTKRPRNIRQASM</sequence>
<dbReference type="EMBL" id="BMMX01000001">
    <property type="protein sequence ID" value="GGK73581.1"/>
    <property type="molecule type" value="Genomic_DNA"/>
</dbReference>
<organism evidence="3 4">
    <name type="scientific">Mangrovihabitans endophyticus</name>
    <dbReference type="NCBI Taxonomy" id="1751298"/>
    <lineage>
        <taxon>Bacteria</taxon>
        <taxon>Bacillati</taxon>
        <taxon>Actinomycetota</taxon>
        <taxon>Actinomycetes</taxon>
        <taxon>Micromonosporales</taxon>
        <taxon>Micromonosporaceae</taxon>
        <taxon>Mangrovihabitans</taxon>
    </lineage>
</organism>
<comment type="caution">
    <text evidence="3">The sequence shown here is derived from an EMBL/GenBank/DDBJ whole genome shotgun (WGS) entry which is preliminary data.</text>
</comment>
<accession>A0A8J3BVP0</accession>
<name>A0A8J3BVP0_9ACTN</name>
<feature type="transmembrane region" description="Helical" evidence="2">
    <location>
        <begin position="185"/>
        <end position="202"/>
    </location>
</feature>
<feature type="transmembrane region" description="Helical" evidence="2">
    <location>
        <begin position="118"/>
        <end position="139"/>
    </location>
</feature>
<dbReference type="Pfam" id="PF10067">
    <property type="entry name" value="DUF2306"/>
    <property type="match status" value="1"/>
</dbReference>
<dbReference type="RefSeq" id="WP_229715376.1">
    <property type="nucleotide sequence ID" value="NZ_BMMX01000001.1"/>
</dbReference>
<dbReference type="InterPro" id="IPR018750">
    <property type="entry name" value="DUF2306_membrane"/>
</dbReference>
<feature type="transmembrane region" description="Helical" evidence="2">
    <location>
        <begin position="151"/>
        <end position="173"/>
    </location>
</feature>
<keyword evidence="2" id="KW-1133">Transmembrane helix</keyword>